<accession>A0AAD6WMT3</accession>
<sequence>LGWSERRATKAAQKLPTNHEKILEEAFFREAHIIRDYAIPAALRVNTDQTQLVYQQGTGSTWSPRGVGQEEKRACTLVPSISASGKLLKMQAIFHGKTQASCPSPRAVRYLEAMELGYIMVPSGTGTYWSTHPSMHGLVDGVIAPYFEATKVELGLSSSQFSIWKIDCWSLHKSKEFMLWMKTHHPNIIVLFVPGGCT</sequence>
<gene>
    <name evidence="1" type="ORF">C8F04DRAFT_890291</name>
</gene>
<evidence type="ECO:0008006" key="3">
    <source>
        <dbReference type="Google" id="ProtNLM"/>
    </source>
</evidence>
<name>A0AAD6WMT3_9AGAR</name>
<keyword evidence="2" id="KW-1185">Reference proteome</keyword>
<evidence type="ECO:0000313" key="1">
    <source>
        <dbReference type="EMBL" id="KAJ7020183.1"/>
    </source>
</evidence>
<dbReference type="EMBL" id="JARJCM010000272">
    <property type="protein sequence ID" value="KAJ7020183.1"/>
    <property type="molecule type" value="Genomic_DNA"/>
</dbReference>
<evidence type="ECO:0000313" key="2">
    <source>
        <dbReference type="Proteomes" id="UP001218188"/>
    </source>
</evidence>
<organism evidence="1 2">
    <name type="scientific">Mycena alexandri</name>
    <dbReference type="NCBI Taxonomy" id="1745969"/>
    <lineage>
        <taxon>Eukaryota</taxon>
        <taxon>Fungi</taxon>
        <taxon>Dikarya</taxon>
        <taxon>Basidiomycota</taxon>
        <taxon>Agaricomycotina</taxon>
        <taxon>Agaricomycetes</taxon>
        <taxon>Agaricomycetidae</taxon>
        <taxon>Agaricales</taxon>
        <taxon>Marasmiineae</taxon>
        <taxon>Mycenaceae</taxon>
        <taxon>Mycena</taxon>
    </lineage>
</organism>
<reference evidence="1" key="1">
    <citation type="submission" date="2023-03" db="EMBL/GenBank/DDBJ databases">
        <title>Massive genome expansion in bonnet fungi (Mycena s.s.) driven by repeated elements and novel gene families across ecological guilds.</title>
        <authorList>
            <consortium name="Lawrence Berkeley National Laboratory"/>
            <person name="Harder C.B."/>
            <person name="Miyauchi S."/>
            <person name="Viragh M."/>
            <person name="Kuo A."/>
            <person name="Thoen E."/>
            <person name="Andreopoulos B."/>
            <person name="Lu D."/>
            <person name="Skrede I."/>
            <person name="Drula E."/>
            <person name="Henrissat B."/>
            <person name="Morin E."/>
            <person name="Kohler A."/>
            <person name="Barry K."/>
            <person name="LaButti K."/>
            <person name="Morin E."/>
            <person name="Salamov A."/>
            <person name="Lipzen A."/>
            <person name="Mereny Z."/>
            <person name="Hegedus B."/>
            <person name="Baldrian P."/>
            <person name="Stursova M."/>
            <person name="Weitz H."/>
            <person name="Taylor A."/>
            <person name="Grigoriev I.V."/>
            <person name="Nagy L.G."/>
            <person name="Martin F."/>
            <person name="Kauserud H."/>
        </authorList>
    </citation>
    <scope>NUCLEOTIDE SEQUENCE</scope>
    <source>
        <strain evidence="1">CBHHK200</strain>
    </source>
</reference>
<feature type="non-terminal residue" evidence="1">
    <location>
        <position position="198"/>
    </location>
</feature>
<dbReference type="Proteomes" id="UP001218188">
    <property type="component" value="Unassembled WGS sequence"/>
</dbReference>
<proteinExistence type="predicted"/>
<feature type="non-terminal residue" evidence="1">
    <location>
        <position position="1"/>
    </location>
</feature>
<protein>
    <recommendedName>
        <fullName evidence="3">DDE-1 domain-containing protein</fullName>
    </recommendedName>
</protein>
<comment type="caution">
    <text evidence="1">The sequence shown here is derived from an EMBL/GenBank/DDBJ whole genome shotgun (WGS) entry which is preliminary data.</text>
</comment>
<dbReference type="AlphaFoldDB" id="A0AAD6WMT3"/>